<dbReference type="InterPro" id="IPR020901">
    <property type="entry name" value="Prtase_inh_Kunz-CS"/>
</dbReference>
<evidence type="ECO:0000313" key="3">
    <source>
        <dbReference type="EMBL" id="GAA57383.1"/>
    </source>
</evidence>
<dbReference type="SMART" id="SM00131">
    <property type="entry name" value="KU"/>
    <property type="match status" value="2"/>
</dbReference>
<dbReference type="Proteomes" id="UP000008909">
    <property type="component" value="Unassembled WGS sequence"/>
</dbReference>
<dbReference type="CDD" id="cd00109">
    <property type="entry name" value="Kunitz-type"/>
    <property type="match status" value="2"/>
</dbReference>
<organism evidence="3 4">
    <name type="scientific">Clonorchis sinensis</name>
    <name type="common">Chinese liver fluke</name>
    <dbReference type="NCBI Taxonomy" id="79923"/>
    <lineage>
        <taxon>Eukaryota</taxon>
        <taxon>Metazoa</taxon>
        <taxon>Spiralia</taxon>
        <taxon>Lophotrochozoa</taxon>
        <taxon>Platyhelminthes</taxon>
        <taxon>Trematoda</taxon>
        <taxon>Digenea</taxon>
        <taxon>Opisthorchiida</taxon>
        <taxon>Opisthorchiata</taxon>
        <taxon>Opisthorchiidae</taxon>
        <taxon>Clonorchis</taxon>
    </lineage>
</organism>
<sequence length="407" mass="46110">FCSLQVAVGGCEHKWPHYYFDKEKGACIMFFYSGCGGNSNRSTKLFDPCTYSFSPEAWYFIKWYCSFNREEYVRASSAQHPTMLRTVSSRAYKRQPNGRESVVKAAKAIITIARNPTDKPHLVAGTVGHHQCSFLGFIAVWLVGPTNTVLAHALFDNSSPNNLLTTVVAKWLAIEEESTHVEVSPVNGPRIKDTMTAKQLWEKKCGWKKLIDTALKVLCECSQHYIKVVDPLEMPRCIMIIGVVRYNDLRTFFDASEVGRESVVYLRFIRRSWRLPSRPFEGGAKLVILPGCKEQRGLVRTTDNPISQYVRASQAELGTKKYLWRLPPPVCSMEAPVVWRFMLSIYFMRFLAEYKSDRSYVGPCKGHMPQVFFNRTSGACEDFIYGGCAGNANRFGTVAECELACLV</sequence>
<dbReference type="PROSITE" id="PS50279">
    <property type="entry name" value="BPTI_KUNITZ_2"/>
    <property type="match status" value="2"/>
</dbReference>
<feature type="non-terminal residue" evidence="3">
    <location>
        <position position="1"/>
    </location>
</feature>
<dbReference type="AlphaFoldDB" id="G7YWQ3"/>
<name>G7YWQ3_CLOSI</name>
<dbReference type="EMBL" id="DF144706">
    <property type="protein sequence ID" value="GAA57383.1"/>
    <property type="molecule type" value="Genomic_DNA"/>
</dbReference>
<dbReference type="InterPro" id="IPR050098">
    <property type="entry name" value="TFPI/VKTCI-like"/>
</dbReference>
<dbReference type="Gene3D" id="4.10.410.10">
    <property type="entry name" value="Pancreatic trypsin inhibitor Kunitz domain"/>
    <property type="match status" value="2"/>
</dbReference>
<accession>G7YWQ3</accession>
<feature type="domain" description="BPTI/Kunitz inhibitor" evidence="2">
    <location>
        <begin position="362"/>
        <end position="405"/>
    </location>
</feature>
<evidence type="ECO:0000313" key="4">
    <source>
        <dbReference type="Proteomes" id="UP000008909"/>
    </source>
</evidence>
<dbReference type="GO" id="GO:0005615">
    <property type="term" value="C:extracellular space"/>
    <property type="evidence" value="ECO:0007669"/>
    <property type="project" value="TreeGrafter"/>
</dbReference>
<protein>
    <submittedName>
        <fullName evidence="3">Kunitz-type serine protease inhibitor 6</fullName>
    </submittedName>
</protein>
<dbReference type="PRINTS" id="PR00759">
    <property type="entry name" value="BASICPTASE"/>
</dbReference>
<dbReference type="PANTHER" id="PTHR10083:SF374">
    <property type="entry name" value="BPTI_KUNITZ INHIBITOR DOMAIN-CONTAINING PROTEIN"/>
    <property type="match status" value="1"/>
</dbReference>
<dbReference type="PANTHER" id="PTHR10083">
    <property type="entry name" value="KUNITZ-TYPE PROTEASE INHIBITOR-RELATED"/>
    <property type="match status" value="1"/>
</dbReference>
<evidence type="ECO:0000256" key="1">
    <source>
        <dbReference type="ARBA" id="ARBA00023157"/>
    </source>
</evidence>
<feature type="domain" description="BPTI/Kunitz inhibitor" evidence="2">
    <location>
        <begin position="2"/>
        <end position="53"/>
    </location>
</feature>
<dbReference type="GO" id="GO:0004867">
    <property type="term" value="F:serine-type endopeptidase inhibitor activity"/>
    <property type="evidence" value="ECO:0007669"/>
    <property type="project" value="InterPro"/>
</dbReference>
<dbReference type="Pfam" id="PF05380">
    <property type="entry name" value="Peptidase_A17"/>
    <property type="match status" value="1"/>
</dbReference>
<keyword evidence="1" id="KW-1015">Disulfide bond</keyword>
<dbReference type="InterPro" id="IPR008042">
    <property type="entry name" value="Retrotrans_Pao"/>
</dbReference>
<dbReference type="InterPro" id="IPR002223">
    <property type="entry name" value="Kunitz_BPTI"/>
</dbReference>
<dbReference type="SUPFAM" id="SSF57362">
    <property type="entry name" value="BPTI-like"/>
    <property type="match status" value="2"/>
</dbReference>
<dbReference type="PROSITE" id="PS00280">
    <property type="entry name" value="BPTI_KUNITZ_1"/>
    <property type="match status" value="1"/>
</dbReference>
<dbReference type="InterPro" id="IPR036880">
    <property type="entry name" value="Kunitz_BPTI_sf"/>
</dbReference>
<gene>
    <name evidence="3" type="ORF">CLF_112641</name>
</gene>
<reference evidence="3" key="1">
    <citation type="journal article" date="2011" name="Genome Biol.">
        <title>The draft genome of the carcinogenic human liver fluke Clonorchis sinensis.</title>
        <authorList>
            <person name="Wang X."/>
            <person name="Chen W."/>
            <person name="Huang Y."/>
            <person name="Sun J."/>
            <person name="Men J."/>
            <person name="Liu H."/>
            <person name="Luo F."/>
            <person name="Guo L."/>
            <person name="Lv X."/>
            <person name="Deng C."/>
            <person name="Zhou C."/>
            <person name="Fan Y."/>
            <person name="Li X."/>
            <person name="Huang L."/>
            <person name="Hu Y."/>
            <person name="Liang C."/>
            <person name="Hu X."/>
            <person name="Xu J."/>
            <person name="Yu X."/>
        </authorList>
    </citation>
    <scope>NUCLEOTIDE SEQUENCE [LARGE SCALE GENOMIC DNA]</scope>
    <source>
        <strain evidence="3">Henan</strain>
    </source>
</reference>
<reference key="2">
    <citation type="submission" date="2011-10" db="EMBL/GenBank/DDBJ databases">
        <title>The genome and transcriptome sequence of Clonorchis sinensis provide insights into the carcinogenic liver fluke.</title>
        <authorList>
            <person name="Wang X."/>
            <person name="Huang Y."/>
            <person name="Chen W."/>
            <person name="Liu H."/>
            <person name="Guo L."/>
            <person name="Chen Y."/>
            <person name="Luo F."/>
            <person name="Zhou W."/>
            <person name="Sun J."/>
            <person name="Mao Q."/>
            <person name="Liang P."/>
            <person name="Zhou C."/>
            <person name="Tian Y."/>
            <person name="Men J."/>
            <person name="Lv X."/>
            <person name="Huang L."/>
            <person name="Zhou J."/>
            <person name="Hu Y."/>
            <person name="Li R."/>
            <person name="Zhang F."/>
            <person name="Lei H."/>
            <person name="Li X."/>
            <person name="Hu X."/>
            <person name="Liang C."/>
            <person name="Xu J."/>
            <person name="Wu Z."/>
            <person name="Yu X."/>
        </authorList>
    </citation>
    <scope>NUCLEOTIDE SEQUENCE</scope>
    <source>
        <strain>Henan</strain>
    </source>
</reference>
<keyword evidence="4" id="KW-1185">Reference proteome</keyword>
<proteinExistence type="predicted"/>
<dbReference type="Pfam" id="PF00014">
    <property type="entry name" value="Kunitz_BPTI"/>
    <property type="match status" value="2"/>
</dbReference>
<evidence type="ECO:0000259" key="2">
    <source>
        <dbReference type="PROSITE" id="PS50279"/>
    </source>
</evidence>